<dbReference type="KEGG" id="drg:H9K76_11915"/>
<gene>
    <name evidence="7" type="ORF">H9K76_11915</name>
</gene>
<feature type="transmembrane region" description="Helical" evidence="5">
    <location>
        <begin position="293"/>
        <end position="312"/>
    </location>
</feature>
<accession>A0A7G9RIG2</accession>
<dbReference type="EMBL" id="CP060714">
    <property type="protein sequence ID" value="QNN55387.1"/>
    <property type="molecule type" value="Genomic_DNA"/>
</dbReference>
<organism evidence="7 8">
    <name type="scientific">Diaphorobacter ruginosibacter</name>
    <dbReference type="NCBI Taxonomy" id="1715720"/>
    <lineage>
        <taxon>Bacteria</taxon>
        <taxon>Pseudomonadati</taxon>
        <taxon>Pseudomonadota</taxon>
        <taxon>Betaproteobacteria</taxon>
        <taxon>Burkholderiales</taxon>
        <taxon>Comamonadaceae</taxon>
        <taxon>Diaphorobacter</taxon>
    </lineage>
</organism>
<feature type="transmembrane region" description="Helical" evidence="5">
    <location>
        <begin position="171"/>
        <end position="192"/>
    </location>
</feature>
<dbReference type="InterPro" id="IPR020846">
    <property type="entry name" value="MFS_dom"/>
</dbReference>
<dbReference type="PANTHER" id="PTHR11662:SF399">
    <property type="entry name" value="FI19708P1-RELATED"/>
    <property type="match status" value="1"/>
</dbReference>
<dbReference type="InterPro" id="IPR050382">
    <property type="entry name" value="MFS_Na/Anion_cotransporter"/>
</dbReference>
<keyword evidence="2 5" id="KW-0812">Transmembrane</keyword>
<feature type="transmembrane region" description="Helical" evidence="5">
    <location>
        <begin position="143"/>
        <end position="165"/>
    </location>
</feature>
<dbReference type="Gene3D" id="1.20.1250.20">
    <property type="entry name" value="MFS general substrate transporter like domains"/>
    <property type="match status" value="2"/>
</dbReference>
<evidence type="ECO:0000313" key="7">
    <source>
        <dbReference type="EMBL" id="QNN55387.1"/>
    </source>
</evidence>
<keyword evidence="4 5" id="KW-0472">Membrane</keyword>
<reference evidence="7 8" key="1">
    <citation type="submission" date="2020-08" db="EMBL/GenBank/DDBJ databases">
        <title>Genome sequence of Diaphorobacter ruginosibacter DSM 27467T.</title>
        <authorList>
            <person name="Hyun D.-W."/>
            <person name="Bae J.-W."/>
        </authorList>
    </citation>
    <scope>NUCLEOTIDE SEQUENCE [LARGE SCALE GENOMIC DNA]</scope>
    <source>
        <strain evidence="7 8">DSM 27467</strain>
    </source>
</reference>
<feature type="domain" description="Major facilitator superfamily (MFS) profile" evidence="6">
    <location>
        <begin position="11"/>
        <end position="415"/>
    </location>
</feature>
<dbReference type="GO" id="GO:0022857">
    <property type="term" value="F:transmembrane transporter activity"/>
    <property type="evidence" value="ECO:0007669"/>
    <property type="project" value="InterPro"/>
</dbReference>
<comment type="subcellular location">
    <subcellularLocation>
        <location evidence="1">Membrane</location>
        <topology evidence="1">Multi-pass membrane protein</topology>
    </subcellularLocation>
</comment>
<dbReference type="PROSITE" id="PS50850">
    <property type="entry name" value="MFS"/>
    <property type="match status" value="1"/>
</dbReference>
<dbReference type="InterPro" id="IPR011701">
    <property type="entry name" value="MFS"/>
</dbReference>
<name>A0A7G9RIG2_9BURK</name>
<protein>
    <submittedName>
        <fullName evidence="7">MFS transporter</fullName>
    </submittedName>
</protein>
<evidence type="ECO:0000259" key="6">
    <source>
        <dbReference type="PROSITE" id="PS50850"/>
    </source>
</evidence>
<feature type="transmembrane region" description="Helical" evidence="5">
    <location>
        <begin position="351"/>
        <end position="377"/>
    </location>
</feature>
<feature type="transmembrane region" description="Helical" evidence="5">
    <location>
        <begin position="54"/>
        <end position="77"/>
    </location>
</feature>
<dbReference type="SUPFAM" id="SSF103473">
    <property type="entry name" value="MFS general substrate transporter"/>
    <property type="match status" value="1"/>
</dbReference>
<evidence type="ECO:0000256" key="4">
    <source>
        <dbReference type="ARBA" id="ARBA00023136"/>
    </source>
</evidence>
<feature type="transmembrane region" description="Helical" evidence="5">
    <location>
        <begin position="226"/>
        <end position="243"/>
    </location>
</feature>
<dbReference type="AlphaFoldDB" id="A0A7G9RIG2"/>
<feature type="transmembrane region" description="Helical" evidence="5">
    <location>
        <begin position="389"/>
        <end position="410"/>
    </location>
</feature>
<sequence>MNESRNLRWWGVITLFIIVAISYVDRINISVLIVDKDFLDHIGLTADDRTRQGLLATAFMVGYGVSSVLLTPFYVALLGVRRSLIIGLVLWGVVTFVSPVFHSYGLLLASRILLGLSEGPLFALAASYIKAHFTSEENGKPNSLVNMGTGLGLALGYPLIGYLLAAHDWETSFHILGVINVAIGIPLVLAFVRMPRIENAVKQAHSPGEVFASIGNIFRGALQTRHLLLVTILTAAFLSYLWGSSNWLPAYLKESRGFSLREMGWLASLPQYATVVAVFIGGVIIDRIPRGKVPLIFVWGSLGVAAAVLLAINVQDRYTAAICLVAANFCWGLMSPAIPSTMQHFSRPEHIASAYGVVNGVGSLVAGFMPAIMGAIIGMNSKTSGGGFFAGFSALIGAMAVVAICGLTLWQQERAHPAKVVEIAH</sequence>
<feature type="transmembrane region" description="Helical" evidence="5">
    <location>
        <begin position="263"/>
        <end position="286"/>
    </location>
</feature>
<evidence type="ECO:0000313" key="8">
    <source>
        <dbReference type="Proteomes" id="UP000515811"/>
    </source>
</evidence>
<dbReference type="Pfam" id="PF07690">
    <property type="entry name" value="MFS_1"/>
    <property type="match status" value="1"/>
</dbReference>
<evidence type="ECO:0000256" key="5">
    <source>
        <dbReference type="SAM" id="Phobius"/>
    </source>
</evidence>
<evidence type="ECO:0000256" key="2">
    <source>
        <dbReference type="ARBA" id="ARBA00022692"/>
    </source>
</evidence>
<feature type="transmembrane region" description="Helical" evidence="5">
    <location>
        <begin position="12"/>
        <end position="34"/>
    </location>
</feature>
<dbReference type="PANTHER" id="PTHR11662">
    <property type="entry name" value="SOLUTE CARRIER FAMILY 17"/>
    <property type="match status" value="1"/>
</dbReference>
<dbReference type="InterPro" id="IPR036259">
    <property type="entry name" value="MFS_trans_sf"/>
</dbReference>
<evidence type="ECO:0000256" key="3">
    <source>
        <dbReference type="ARBA" id="ARBA00022989"/>
    </source>
</evidence>
<feature type="transmembrane region" description="Helical" evidence="5">
    <location>
        <begin position="84"/>
        <end position="106"/>
    </location>
</feature>
<keyword evidence="8" id="KW-1185">Reference proteome</keyword>
<feature type="transmembrane region" description="Helical" evidence="5">
    <location>
        <begin position="112"/>
        <end position="131"/>
    </location>
</feature>
<keyword evidence="3 5" id="KW-1133">Transmembrane helix</keyword>
<dbReference type="Proteomes" id="UP000515811">
    <property type="component" value="Chromosome"/>
</dbReference>
<evidence type="ECO:0000256" key="1">
    <source>
        <dbReference type="ARBA" id="ARBA00004141"/>
    </source>
</evidence>
<dbReference type="GO" id="GO:0016020">
    <property type="term" value="C:membrane"/>
    <property type="evidence" value="ECO:0007669"/>
    <property type="project" value="UniProtKB-SubCell"/>
</dbReference>
<dbReference type="RefSeq" id="WP_187595660.1">
    <property type="nucleotide sequence ID" value="NZ_CP060714.1"/>
</dbReference>
<feature type="transmembrane region" description="Helical" evidence="5">
    <location>
        <begin position="318"/>
        <end position="339"/>
    </location>
</feature>
<proteinExistence type="predicted"/>